<dbReference type="EMBL" id="GU071103">
    <property type="protein sequence ID" value="ADO98999.1"/>
    <property type="molecule type" value="Genomic_DNA"/>
</dbReference>
<evidence type="ECO:0000313" key="1">
    <source>
        <dbReference type="EMBL" id="ADO98999.1"/>
    </source>
</evidence>
<name>E3SNM2_9CAUD</name>
<reference evidence="1 2" key="1">
    <citation type="journal article" date="2010" name="Environ. Microbiol.">
        <title>Genomic analysis of oceanic cyanobacterial myoviruses compared with T4-like myoviruses from diverse hosts and environments.</title>
        <authorList>
            <person name="Sullivan M.B."/>
            <person name="Huang K.H."/>
            <person name="Ignacio-Espinoza J.C."/>
            <person name="Berlin A.M."/>
            <person name="Kelly L."/>
            <person name="Weigele P.R."/>
            <person name="DeFrancesco A.S."/>
            <person name="Kern S.E."/>
            <person name="Thompson L.R."/>
            <person name="Young S."/>
            <person name="Yandava C."/>
            <person name="Fu R."/>
            <person name="Krastins B."/>
            <person name="Chase M."/>
            <person name="Sarracino D."/>
            <person name="Osburne M.S."/>
            <person name="Henn M.R."/>
            <person name="Chisholm S.W."/>
        </authorList>
    </citation>
    <scope>NUCLEOTIDE SEQUENCE [LARGE SCALE GENOMIC DNA]</scope>
    <source>
        <strain evidence="1">NATL1A-15</strain>
    </source>
</reference>
<dbReference type="OrthoDB" id="13717at10239"/>
<gene>
    <name evidence="1" type="ORF">PSSM7_104</name>
</gene>
<organism evidence="1 2">
    <name type="scientific">Prochlorococcus phage P-SSM7</name>
    <dbReference type="NCBI Taxonomy" id="445688"/>
    <lineage>
        <taxon>Viruses</taxon>
        <taxon>Duplodnaviria</taxon>
        <taxon>Heunggongvirae</taxon>
        <taxon>Uroviricota</taxon>
        <taxon>Caudoviricetes</taxon>
        <taxon>Pantevenvirales</taxon>
        <taxon>Kyanoviridae</taxon>
        <taxon>Palaemonvirus</taxon>
        <taxon>Palaemonvirus pssm7</taxon>
    </lineage>
</organism>
<dbReference type="RefSeq" id="YP_004324935.1">
    <property type="nucleotide sequence ID" value="NC_015290.1"/>
</dbReference>
<accession>E3SNM2</accession>
<dbReference type="Proteomes" id="UP000006532">
    <property type="component" value="Segment"/>
</dbReference>
<sequence length="179" mass="18454">MTVLNVLSTNSIAAGASEYQTVQTGYYRVGSTAGAATVSFNGGPAITLVQNEFILIKGGKPGQAKIVKAVDDSTADYFVGEHIQDSSSNHPFSVGDFIAIVDDSTSPGIDSNFLSAGTAGKKITAISTMNNILTTDVDSSSASADYTWSSGPKARIQRAVKITAATNVVIVEEVQVVGG</sequence>
<dbReference type="Pfam" id="PF23891">
    <property type="entry name" value="DUF7243"/>
    <property type="match status" value="1"/>
</dbReference>
<dbReference type="InterPro" id="IPR055667">
    <property type="entry name" value="DUF7243"/>
</dbReference>
<keyword evidence="2" id="KW-1185">Reference proteome</keyword>
<proteinExistence type="predicted"/>
<dbReference type="KEGG" id="vg:10329501"/>
<protein>
    <submittedName>
        <fullName evidence="1">Uncharacterized protein</fullName>
    </submittedName>
</protein>
<evidence type="ECO:0000313" key="2">
    <source>
        <dbReference type="Proteomes" id="UP000006532"/>
    </source>
</evidence>
<dbReference type="GeneID" id="10329501"/>